<proteinExistence type="evidence at transcript level"/>
<dbReference type="GO" id="GO:0005886">
    <property type="term" value="C:plasma membrane"/>
    <property type="evidence" value="ECO:0007669"/>
    <property type="project" value="UniProtKB-SubCell"/>
</dbReference>
<evidence type="ECO:0000256" key="10">
    <source>
        <dbReference type="SAM" id="Phobius"/>
    </source>
</evidence>
<keyword evidence="6 10" id="KW-1133">Transmembrane helix</keyword>
<feature type="transmembrane region" description="Helical" evidence="10">
    <location>
        <begin position="154"/>
        <end position="173"/>
    </location>
</feature>
<evidence type="ECO:0000256" key="3">
    <source>
        <dbReference type="ARBA" id="ARBA00022606"/>
    </source>
</evidence>
<feature type="transmembrane region" description="Helical" evidence="10">
    <location>
        <begin position="118"/>
        <end position="142"/>
    </location>
</feature>
<dbReference type="GO" id="GO:0004984">
    <property type="term" value="F:olfactory receptor activity"/>
    <property type="evidence" value="ECO:0007669"/>
    <property type="project" value="InterPro"/>
</dbReference>
<accession>A0A7G8Z9A8</accession>
<evidence type="ECO:0000256" key="8">
    <source>
        <dbReference type="ARBA" id="ARBA00023170"/>
    </source>
</evidence>
<feature type="transmembrane region" description="Helical" evidence="10">
    <location>
        <begin position="49"/>
        <end position="77"/>
    </location>
</feature>
<evidence type="ECO:0000256" key="1">
    <source>
        <dbReference type="ARBA" id="ARBA00004651"/>
    </source>
</evidence>
<dbReference type="PANTHER" id="PTHR21137:SF35">
    <property type="entry name" value="ODORANT RECEPTOR 19A-RELATED"/>
    <property type="match status" value="1"/>
</dbReference>
<dbReference type="GO" id="GO:0005549">
    <property type="term" value="F:odorant binding"/>
    <property type="evidence" value="ECO:0007669"/>
    <property type="project" value="InterPro"/>
</dbReference>
<dbReference type="EMBL" id="MT671029">
    <property type="protein sequence ID" value="QNL15033.1"/>
    <property type="molecule type" value="mRNA"/>
</dbReference>
<sequence length="249" mass="28997">MLNINRFTIIIIFLGDSDNLFELPFRIRIFFTVNDTLTYYLVYFYQFPMVYLLICHNAWICLLITIVLHICGQLAIVEYRIRHIKMLPGARDNTNTIFRELVERHMRSIWMAKASDDAFHFVLLLDLVGTTLLLGLMSYVVIIGSSMSESSFGYVYIICVIATVFLLYGYCIVGELLIQESKRVHAAYYECLWYESSITFRKSLMICMTQTQEPLRMTAGKFFVFSLTGFTDVLRSAMGYLSMLRKMTH</sequence>
<evidence type="ECO:0000256" key="7">
    <source>
        <dbReference type="ARBA" id="ARBA00023136"/>
    </source>
</evidence>
<evidence type="ECO:0000256" key="6">
    <source>
        <dbReference type="ARBA" id="ARBA00022989"/>
    </source>
</evidence>
<evidence type="ECO:0000256" key="5">
    <source>
        <dbReference type="ARBA" id="ARBA00022725"/>
    </source>
</evidence>
<dbReference type="InterPro" id="IPR004117">
    <property type="entry name" value="7tm6_olfct_rcpt"/>
</dbReference>
<evidence type="ECO:0000256" key="4">
    <source>
        <dbReference type="ARBA" id="ARBA00022692"/>
    </source>
</evidence>
<dbReference type="GO" id="GO:0007165">
    <property type="term" value="P:signal transduction"/>
    <property type="evidence" value="ECO:0007669"/>
    <property type="project" value="UniProtKB-KW"/>
</dbReference>
<dbReference type="PANTHER" id="PTHR21137">
    <property type="entry name" value="ODORANT RECEPTOR"/>
    <property type="match status" value="1"/>
</dbReference>
<keyword evidence="9" id="KW-0807">Transducer</keyword>
<keyword evidence="5" id="KW-0552">Olfaction</keyword>
<keyword evidence="8 11" id="KW-0675">Receptor</keyword>
<keyword evidence="3" id="KW-0716">Sensory transduction</keyword>
<evidence type="ECO:0000313" key="11">
    <source>
        <dbReference type="EMBL" id="QNL15033.1"/>
    </source>
</evidence>
<protein>
    <submittedName>
        <fullName evidence="11">Olfactory receptor 89</fullName>
    </submittedName>
</protein>
<dbReference type="Pfam" id="PF02949">
    <property type="entry name" value="7tm_6"/>
    <property type="match status" value="1"/>
</dbReference>
<keyword evidence="7 10" id="KW-0472">Membrane</keyword>
<gene>
    <name evidence="11" type="primary">OR89</name>
</gene>
<organism evidence="11">
    <name type="scientific">Aulacocentrum confusum</name>
    <dbReference type="NCBI Taxonomy" id="2767324"/>
    <lineage>
        <taxon>Eukaryota</taxon>
        <taxon>Metazoa</taxon>
        <taxon>Ecdysozoa</taxon>
        <taxon>Arthropoda</taxon>
        <taxon>Hexapoda</taxon>
        <taxon>Insecta</taxon>
        <taxon>Pterygota</taxon>
        <taxon>Neoptera</taxon>
        <taxon>Endopterygota</taxon>
        <taxon>Hymenoptera</taxon>
        <taxon>Apocrita</taxon>
        <taxon>Ichneumonoidea</taxon>
        <taxon>Braconidae</taxon>
        <taxon>Macrocentrinae</taxon>
        <taxon>Aulacocentrum</taxon>
    </lineage>
</organism>
<keyword evidence="2" id="KW-1003">Cell membrane</keyword>
<name>A0A7G8Z9A8_9HYME</name>
<evidence type="ECO:0000256" key="9">
    <source>
        <dbReference type="ARBA" id="ARBA00023224"/>
    </source>
</evidence>
<evidence type="ECO:0000256" key="2">
    <source>
        <dbReference type="ARBA" id="ARBA00022475"/>
    </source>
</evidence>
<comment type="subcellular location">
    <subcellularLocation>
        <location evidence="1">Cell membrane</location>
        <topology evidence="1">Multi-pass membrane protein</topology>
    </subcellularLocation>
</comment>
<dbReference type="AlphaFoldDB" id="A0A7G8Z9A8"/>
<keyword evidence="4 10" id="KW-0812">Transmembrane</keyword>
<reference evidence="11" key="1">
    <citation type="submission" date="2020-06" db="EMBL/GenBank/DDBJ databases">
        <authorList>
            <person name="Sheng S."/>
        </authorList>
    </citation>
    <scope>NUCLEOTIDE SEQUENCE</scope>
    <source>
        <tissue evidence="11">Antenna</tissue>
    </source>
</reference>